<feature type="chain" id="PRO_5018193294" evidence="1">
    <location>
        <begin position="30"/>
        <end position="397"/>
    </location>
</feature>
<evidence type="ECO:0000256" key="1">
    <source>
        <dbReference type="SAM" id="SignalP"/>
    </source>
</evidence>
<dbReference type="Gene3D" id="3.40.190.10">
    <property type="entry name" value="Periplasmic binding protein-like II"/>
    <property type="match status" value="2"/>
</dbReference>
<dbReference type="PIRSF" id="PIRSF029172">
    <property type="entry name" value="UCP029172_ABC_sbc_YnjB"/>
    <property type="match status" value="1"/>
</dbReference>
<comment type="caution">
    <text evidence="2">The sequence shown here is derived from an EMBL/GenBank/DDBJ whole genome shotgun (WGS) entry which is preliminary data.</text>
</comment>
<dbReference type="Pfam" id="PF13416">
    <property type="entry name" value="SBP_bac_8"/>
    <property type="match status" value="1"/>
</dbReference>
<accession>A0A3N2S261</accession>
<sequence>MPYHGKTHRLRNGLLGLSMLALSPLMAHAQSWQQVESEAKGQTVWFNAWGGDEAVNHYLDWVSAEVKRDYAINMRIVHIADAADTVKRIQTEAQAGRKTNGSVDLLWVNGENFRALKEANLLRTGWAEQLPNWRYVDVSKPVQEDFSVPVEGAESPWGSAQLTFIARQQQTPQPPDSAQALLEFAKAHPGTVTYPRPPDFTGTALLEQLLIDLTAQPEALKQPPDAKTFATVTAPLWAYLDKLHPYLWRNGKDFPPSPARMDTMLSNGTLRLSLTFNPMHAKQKVAKGELPKDSYSFGFLSGMLGNVHFVTIPANASASAGAQVVANFLLSPEAQLRKADPAIWGDPSVLDPQKLSGAQQKTLQSLIPENTPKVLAEPHAAWVNALEQEWLRRYGTH</sequence>
<dbReference type="GO" id="GO:0030288">
    <property type="term" value="C:outer membrane-bounded periplasmic space"/>
    <property type="evidence" value="ECO:0007669"/>
    <property type="project" value="UniProtKB-ARBA"/>
</dbReference>
<organism evidence="2 3">
    <name type="scientific">Kluyvera ascorbata</name>
    <dbReference type="NCBI Taxonomy" id="51288"/>
    <lineage>
        <taxon>Bacteria</taxon>
        <taxon>Pseudomonadati</taxon>
        <taxon>Pseudomonadota</taxon>
        <taxon>Gammaproteobacteria</taxon>
        <taxon>Enterobacterales</taxon>
        <taxon>Enterobacteriaceae</taxon>
        <taxon>Kluyvera</taxon>
    </lineage>
</organism>
<dbReference type="OrthoDB" id="3239593at2"/>
<reference evidence="2 3" key="1">
    <citation type="submission" date="2018-10" db="EMBL/GenBank/DDBJ databases">
        <title>Horizontal transference of carbapenem resistance between Klebsiella pneumoniae and Kluyvera ascorbata during abdominal infection: a case report.</title>
        <authorList>
            <person name="Raro O.H.F."/>
            <person name="Lima-Morales D."/>
            <person name="Barth A.L."/>
            <person name="Paim T.G.S."/>
            <person name="Mott M.P."/>
            <person name="Riche C.V.W."/>
            <person name="Teixeira U.F."/>
            <person name="Waechter F."/>
            <person name="Dias C.A.G."/>
        </authorList>
    </citation>
    <scope>NUCLEOTIDE SEQUENCE [LARGE SCALE GENOMIC DNA]</scope>
    <source>
        <strain evidence="2 3">OT2</strain>
    </source>
</reference>
<evidence type="ECO:0000313" key="3">
    <source>
        <dbReference type="Proteomes" id="UP000268051"/>
    </source>
</evidence>
<dbReference type="Proteomes" id="UP000268051">
    <property type="component" value="Unassembled WGS sequence"/>
</dbReference>
<protein>
    <submittedName>
        <fullName evidence="2">ABC transporter substrate-binding protein</fullName>
    </submittedName>
</protein>
<dbReference type="NCBIfam" id="NF008633">
    <property type="entry name" value="PRK11622.1"/>
    <property type="match status" value="1"/>
</dbReference>
<dbReference type="PANTHER" id="PTHR42779">
    <property type="entry name" value="PROTEIN YNJB"/>
    <property type="match status" value="1"/>
</dbReference>
<dbReference type="EMBL" id="RHFN01000011">
    <property type="protein sequence ID" value="ROU13755.1"/>
    <property type="molecule type" value="Genomic_DNA"/>
</dbReference>
<dbReference type="PANTHER" id="PTHR42779:SF1">
    <property type="entry name" value="PROTEIN YNJB"/>
    <property type="match status" value="1"/>
</dbReference>
<name>A0A3N2S261_9ENTR</name>
<dbReference type="InterPro" id="IPR006059">
    <property type="entry name" value="SBP"/>
</dbReference>
<feature type="signal peptide" evidence="1">
    <location>
        <begin position="1"/>
        <end position="29"/>
    </location>
</feature>
<proteinExistence type="predicted"/>
<dbReference type="AlphaFoldDB" id="A0A3N2S261"/>
<evidence type="ECO:0000313" key="2">
    <source>
        <dbReference type="EMBL" id="ROU13755.1"/>
    </source>
</evidence>
<keyword evidence="1" id="KW-0732">Signal</keyword>
<dbReference type="SUPFAM" id="SSF53850">
    <property type="entry name" value="Periplasmic binding protein-like II"/>
    <property type="match status" value="1"/>
</dbReference>
<dbReference type="InterPro" id="IPR027020">
    <property type="entry name" value="YnjB"/>
</dbReference>
<gene>
    <name evidence="2" type="ORF">EB837_12580</name>
</gene>